<dbReference type="GO" id="GO:0003676">
    <property type="term" value="F:nucleic acid binding"/>
    <property type="evidence" value="ECO:0007669"/>
    <property type="project" value="InterPro"/>
</dbReference>
<keyword evidence="1" id="KW-0540">Nuclease</keyword>
<feature type="domain" description="C2H2-type" evidence="3">
    <location>
        <begin position="3"/>
        <end position="26"/>
    </location>
</feature>
<reference evidence="4" key="1">
    <citation type="submission" date="2022-09" db="EMBL/GenBank/DDBJ databases">
        <title>Diverse halophilic archaea isolated from saline environments.</title>
        <authorList>
            <person name="Cui H.-L."/>
        </authorList>
    </citation>
    <scope>NUCLEOTIDE SEQUENCE</scope>
    <source>
        <strain evidence="4">ZS-35-S2</strain>
    </source>
</reference>
<keyword evidence="4" id="KW-0255">Endonuclease</keyword>
<dbReference type="InterPro" id="IPR002711">
    <property type="entry name" value="HNH"/>
</dbReference>
<evidence type="ECO:0000256" key="1">
    <source>
        <dbReference type="ARBA" id="ARBA00022722"/>
    </source>
</evidence>
<dbReference type="GO" id="GO:0008270">
    <property type="term" value="F:zinc ion binding"/>
    <property type="evidence" value="ECO:0007669"/>
    <property type="project" value="InterPro"/>
</dbReference>
<dbReference type="PROSITE" id="PS00028">
    <property type="entry name" value="ZINC_FINGER_C2H2_1"/>
    <property type="match status" value="1"/>
</dbReference>
<evidence type="ECO:0000256" key="2">
    <source>
        <dbReference type="ARBA" id="ARBA00022801"/>
    </source>
</evidence>
<dbReference type="GO" id="GO:0004519">
    <property type="term" value="F:endonuclease activity"/>
    <property type="evidence" value="ECO:0007669"/>
    <property type="project" value="UniProtKB-KW"/>
</dbReference>
<dbReference type="InterPro" id="IPR003615">
    <property type="entry name" value="HNH_nuc"/>
</dbReference>
<dbReference type="PROSITE" id="PS50157">
    <property type="entry name" value="ZINC_FINGER_C2H2_2"/>
    <property type="match status" value="1"/>
</dbReference>
<dbReference type="SMART" id="SM00507">
    <property type="entry name" value="HNHc"/>
    <property type="match status" value="1"/>
</dbReference>
<protein>
    <submittedName>
        <fullName evidence="4">HNH endonuclease</fullName>
    </submittedName>
</protein>
<gene>
    <name evidence="4" type="ORF">N0B31_09595</name>
</gene>
<dbReference type="EMBL" id="CP104003">
    <property type="protein sequence ID" value="UWM56527.1"/>
    <property type="molecule type" value="Genomic_DNA"/>
</dbReference>
<sequence length="247" mass="28036">MTHPCPSCDRTFETLAGMRQHHTKVHDEPLANCTCATCEMPFYDPDSARVYCADCYDTGGVADWNRGNTETECIECGATFLYYPSEKSGLYCPTCVADPSVTCRPRRRDESGKRTVDCTFCGAKLAVYRSKAEGQQRVYCDRECYDNWLVEDHKRRHSSKVAPSEYYTTGWIAARRAALERDDHTCQRCGIAAEDAEQPLEVHHITPVRTFEYPVDAHLLDNLVTLCRPCHYVVENCGDDELFSNTD</sequence>
<dbReference type="GeneID" id="74942675"/>
<dbReference type="Gene3D" id="3.30.160.60">
    <property type="entry name" value="Classic Zinc Finger"/>
    <property type="match status" value="1"/>
</dbReference>
<dbReference type="AlphaFoldDB" id="A0A9E7R6M1"/>
<dbReference type="GO" id="GO:0016787">
    <property type="term" value="F:hydrolase activity"/>
    <property type="evidence" value="ECO:0007669"/>
    <property type="project" value="UniProtKB-KW"/>
</dbReference>
<dbReference type="PANTHER" id="PTHR41286:SF1">
    <property type="entry name" value="HNH NUCLEASE YAJD-RELATED"/>
    <property type="match status" value="1"/>
</dbReference>
<keyword evidence="2" id="KW-0378">Hydrolase</keyword>
<evidence type="ECO:0000313" key="4">
    <source>
        <dbReference type="EMBL" id="UWM56527.1"/>
    </source>
</evidence>
<keyword evidence="5" id="KW-1185">Reference proteome</keyword>
<name>A0A9E7R6M1_9EURY</name>
<dbReference type="GO" id="GO:0005829">
    <property type="term" value="C:cytosol"/>
    <property type="evidence" value="ECO:0007669"/>
    <property type="project" value="TreeGrafter"/>
</dbReference>
<dbReference type="Gene3D" id="1.10.30.50">
    <property type="match status" value="1"/>
</dbReference>
<accession>A0A9E7R6M1</accession>
<dbReference type="RefSeq" id="WP_260643641.1">
    <property type="nucleotide sequence ID" value="NZ_CP104003.1"/>
</dbReference>
<evidence type="ECO:0000259" key="3">
    <source>
        <dbReference type="PROSITE" id="PS50157"/>
    </source>
</evidence>
<dbReference type="InterPro" id="IPR013087">
    <property type="entry name" value="Znf_C2H2_type"/>
</dbReference>
<dbReference type="Proteomes" id="UP001057580">
    <property type="component" value="Chromosome"/>
</dbReference>
<organism evidence="4 5">
    <name type="scientific">Salinirubellus salinus</name>
    <dbReference type="NCBI Taxonomy" id="1364945"/>
    <lineage>
        <taxon>Archaea</taxon>
        <taxon>Methanobacteriati</taxon>
        <taxon>Methanobacteriota</taxon>
        <taxon>Stenosarchaea group</taxon>
        <taxon>Halobacteria</taxon>
        <taxon>Halobacteriales</taxon>
        <taxon>Natronomonadaceae</taxon>
        <taxon>Salinirubellus</taxon>
    </lineage>
</organism>
<dbReference type="PANTHER" id="PTHR41286">
    <property type="entry name" value="HNH NUCLEASE YAJD-RELATED"/>
    <property type="match status" value="1"/>
</dbReference>
<dbReference type="Pfam" id="PF01844">
    <property type="entry name" value="HNH"/>
    <property type="match status" value="1"/>
</dbReference>
<dbReference type="CDD" id="cd00085">
    <property type="entry name" value="HNHc"/>
    <property type="match status" value="1"/>
</dbReference>
<dbReference type="KEGG" id="ssai:N0B31_09595"/>
<evidence type="ECO:0000313" key="5">
    <source>
        <dbReference type="Proteomes" id="UP001057580"/>
    </source>
</evidence>
<proteinExistence type="predicted"/>